<name>A0A516IDG6_9BIVA</name>
<dbReference type="SUPFAM" id="SSF49503">
    <property type="entry name" value="Cupredoxins"/>
    <property type="match status" value="1"/>
</dbReference>
<evidence type="ECO:0000256" key="8">
    <source>
        <dbReference type="ARBA" id="ARBA00022842"/>
    </source>
</evidence>
<dbReference type="Pfam" id="PF02790">
    <property type="entry name" value="COX2_TM"/>
    <property type="match status" value="1"/>
</dbReference>
<keyword evidence="7 15" id="KW-0479">Metal-binding</keyword>
<gene>
    <name evidence="19" type="primary">COX2</name>
</gene>
<evidence type="ECO:0000256" key="5">
    <source>
        <dbReference type="ARBA" id="ARBA00022660"/>
    </source>
</evidence>
<evidence type="ECO:0000256" key="16">
    <source>
        <dbReference type="SAM" id="Phobius"/>
    </source>
</evidence>
<organism evidence="19">
    <name type="scientific">Anadara antiquata</name>
    <dbReference type="NCBI Taxonomy" id="142560"/>
    <lineage>
        <taxon>Eukaryota</taxon>
        <taxon>Metazoa</taxon>
        <taxon>Spiralia</taxon>
        <taxon>Lophotrochozoa</taxon>
        <taxon>Mollusca</taxon>
        <taxon>Bivalvia</taxon>
        <taxon>Autobranchia</taxon>
        <taxon>Pteriomorphia</taxon>
        <taxon>Arcoida</taxon>
        <taxon>Arcoidea</taxon>
        <taxon>Arcidae</taxon>
        <taxon>Anadara</taxon>
    </lineage>
</organism>
<accession>A0A516IDG6</accession>
<keyword evidence="9" id="KW-1278">Translocase</keyword>
<dbReference type="PROSITE" id="PS50857">
    <property type="entry name" value="COX2_CUA"/>
    <property type="match status" value="1"/>
</dbReference>
<dbReference type="InterPro" id="IPR045187">
    <property type="entry name" value="CcO_II"/>
</dbReference>
<evidence type="ECO:0000256" key="3">
    <source>
        <dbReference type="ARBA" id="ARBA00015946"/>
    </source>
</evidence>
<dbReference type="InterPro" id="IPR002429">
    <property type="entry name" value="CcO_II-like_C"/>
</dbReference>
<keyword evidence="4 15" id="KW-0813">Transport</keyword>
<dbReference type="Pfam" id="PF00116">
    <property type="entry name" value="COX2"/>
    <property type="match status" value="1"/>
</dbReference>
<keyword evidence="5 15" id="KW-0679">Respiratory chain</keyword>
<evidence type="ECO:0000313" key="19">
    <source>
        <dbReference type="EMBL" id="QDP14173.1"/>
    </source>
</evidence>
<dbReference type="AlphaFoldDB" id="A0A516IDG6"/>
<evidence type="ECO:0000256" key="7">
    <source>
        <dbReference type="ARBA" id="ARBA00022723"/>
    </source>
</evidence>
<dbReference type="InterPro" id="IPR008972">
    <property type="entry name" value="Cupredoxin"/>
</dbReference>
<dbReference type="PRINTS" id="PR01166">
    <property type="entry name" value="CYCOXIDASEII"/>
</dbReference>
<evidence type="ECO:0000256" key="6">
    <source>
        <dbReference type="ARBA" id="ARBA00022692"/>
    </source>
</evidence>
<keyword evidence="10 15" id="KW-0249">Electron transport</keyword>
<dbReference type="SUPFAM" id="SSF81464">
    <property type="entry name" value="Cytochrome c oxidase subunit II-like, transmembrane region"/>
    <property type="match status" value="1"/>
</dbReference>
<dbReference type="Gene3D" id="1.10.287.90">
    <property type="match status" value="1"/>
</dbReference>
<dbReference type="Gene3D" id="2.60.40.420">
    <property type="entry name" value="Cupredoxins - blue copper proteins"/>
    <property type="match status" value="1"/>
</dbReference>
<keyword evidence="11 16" id="KW-1133">Transmembrane helix</keyword>
<comment type="subcellular location">
    <subcellularLocation>
        <location evidence="1">Membrane</location>
        <topology evidence="1">Multi-pass membrane protein</topology>
    </subcellularLocation>
    <subcellularLocation>
        <location evidence="15">Mitochondrion inner membrane</location>
        <topology evidence="15">Multi-pass membrane protein</topology>
    </subcellularLocation>
</comment>
<geneLocation type="mitochondrion" evidence="19"/>
<evidence type="ECO:0000256" key="15">
    <source>
        <dbReference type="RuleBase" id="RU000457"/>
    </source>
</evidence>
<dbReference type="PROSITE" id="PS50999">
    <property type="entry name" value="COX2_TM"/>
    <property type="match status" value="1"/>
</dbReference>
<comment type="cofactor">
    <cofactor evidence="15">
        <name>Cu cation</name>
        <dbReference type="ChEBI" id="CHEBI:23378"/>
    </cofactor>
    <text evidence="15">Binds a copper A center.</text>
</comment>
<protein>
    <recommendedName>
        <fullName evidence="3 15">Cytochrome c oxidase subunit 2</fullName>
    </recommendedName>
</protein>
<keyword evidence="8" id="KW-0460">Magnesium</keyword>
<feature type="domain" description="Cytochrome oxidase subunit II copper A binding" evidence="17">
    <location>
        <begin position="95"/>
        <end position="225"/>
    </location>
</feature>
<reference evidence="19" key="1">
    <citation type="journal article" date="2019" name="Mitochondrial DNA Part B Resour">
        <title>Complete mitochondrial genome of the cockle Anadara antiquata (Linnaeus, 1758).</title>
        <authorList>
            <person name="Pu L."/>
            <person name="Liu H."/>
            <person name="Wang G."/>
            <person name="Li B."/>
            <person name="Xia G."/>
            <person name="Shen M."/>
            <person name="Yang M."/>
        </authorList>
    </citation>
    <scope>NUCLEOTIDE SEQUENCE</scope>
</reference>
<sequence>MDCVGFSGQLGLSEMYSSSMEGIRFLWDHLLAGCVGVGLFVFLMLMSVLSSKNISLYLWKANKIEFLWTVVPAVILFCLAIPSLYLLYVSNQMEGTLLDVKIIGHQWYWSFEVLDRMYDSFMIYDEDLMLGERRLLEVDKPLIVPYKVPLRCIVTGGDVIHSWYIPSLGSKMDGVPGRANAFYVEVDEPGIYHGGCAELCGVFHSHMPSVLEAVSGKDFSKWVGLGF</sequence>
<dbReference type="InterPro" id="IPR036257">
    <property type="entry name" value="Cyt_c_oxidase_su2_TM_sf"/>
</dbReference>
<comment type="catalytic activity">
    <reaction evidence="14">
        <text>4 Fe(II)-[cytochrome c] + O2 + 8 H(+)(in) = 4 Fe(III)-[cytochrome c] + 2 H2O + 4 H(+)(out)</text>
        <dbReference type="Rhea" id="RHEA:11436"/>
        <dbReference type="Rhea" id="RHEA-COMP:10350"/>
        <dbReference type="Rhea" id="RHEA-COMP:14399"/>
        <dbReference type="ChEBI" id="CHEBI:15377"/>
        <dbReference type="ChEBI" id="CHEBI:15378"/>
        <dbReference type="ChEBI" id="CHEBI:15379"/>
        <dbReference type="ChEBI" id="CHEBI:29033"/>
        <dbReference type="ChEBI" id="CHEBI:29034"/>
        <dbReference type="EC" id="7.1.1.9"/>
    </reaction>
    <physiologicalReaction direction="left-to-right" evidence="14">
        <dbReference type="Rhea" id="RHEA:11437"/>
    </physiologicalReaction>
</comment>
<evidence type="ECO:0000259" key="18">
    <source>
        <dbReference type="PROSITE" id="PS50999"/>
    </source>
</evidence>
<keyword evidence="15" id="KW-0999">Mitochondrion inner membrane</keyword>
<keyword evidence="13 15" id="KW-0472">Membrane</keyword>
<keyword evidence="15 19" id="KW-0496">Mitochondrion</keyword>
<feature type="domain" description="Cytochrome oxidase subunit II transmembrane region profile" evidence="18">
    <location>
        <begin position="4"/>
        <end position="94"/>
    </location>
</feature>
<dbReference type="InterPro" id="IPR001505">
    <property type="entry name" value="Copper_CuA"/>
</dbReference>
<feature type="transmembrane region" description="Helical" evidence="16">
    <location>
        <begin position="25"/>
        <end position="46"/>
    </location>
</feature>
<evidence type="ECO:0000256" key="2">
    <source>
        <dbReference type="ARBA" id="ARBA00007866"/>
    </source>
</evidence>
<feature type="transmembrane region" description="Helical" evidence="16">
    <location>
        <begin position="66"/>
        <end position="88"/>
    </location>
</feature>
<evidence type="ECO:0000259" key="17">
    <source>
        <dbReference type="PROSITE" id="PS50857"/>
    </source>
</evidence>
<dbReference type="GO" id="GO:0005507">
    <property type="term" value="F:copper ion binding"/>
    <property type="evidence" value="ECO:0007669"/>
    <property type="project" value="InterPro"/>
</dbReference>
<evidence type="ECO:0000256" key="12">
    <source>
        <dbReference type="ARBA" id="ARBA00023008"/>
    </source>
</evidence>
<dbReference type="PROSITE" id="PS00078">
    <property type="entry name" value="COX2"/>
    <property type="match status" value="1"/>
</dbReference>
<evidence type="ECO:0000256" key="14">
    <source>
        <dbReference type="ARBA" id="ARBA00049512"/>
    </source>
</evidence>
<comment type="similarity">
    <text evidence="2 15">Belongs to the cytochrome c oxidase subunit 2 family.</text>
</comment>
<keyword evidence="6 15" id="KW-0812">Transmembrane</keyword>
<dbReference type="PANTHER" id="PTHR22888">
    <property type="entry name" value="CYTOCHROME C OXIDASE, SUBUNIT II"/>
    <property type="match status" value="1"/>
</dbReference>
<comment type="function">
    <text evidence="15">Component of the cytochrome c oxidase, the last enzyme in the mitochondrial electron transport chain which drives oxidative phosphorylation. The respiratory chain contains 3 multisubunit complexes succinate dehydrogenase (complex II, CII), ubiquinol-cytochrome c oxidoreductase (cytochrome b-c1 complex, complex III, CIII) and cytochrome c oxidase (complex IV, CIV), that cooperate to transfer electrons derived from NADH and succinate to molecular oxygen, creating an electrochemical gradient over the inner membrane that drives transmembrane transport and the ATP synthase. Cytochrome c oxidase is the component of the respiratory chain that catalyzes the reduction of oxygen to water. Electrons originating from reduced cytochrome c in the intermembrane space (IMS) are transferred via the dinuclear copper A center (CU(A)) of subunit 2 and heme A of subunit 1 to the active site in subunit 1, a binuclear center (BNC) formed by heme A3 and copper B (CU(B)). The BNC reduces molecular oxygen to 2 water molecules using 4 electrons from cytochrome c in the IMS and 4 protons from the mitochondrial matrix.</text>
</comment>
<evidence type="ECO:0000256" key="11">
    <source>
        <dbReference type="ARBA" id="ARBA00022989"/>
    </source>
</evidence>
<keyword evidence="12 15" id="KW-0186">Copper</keyword>
<dbReference type="InterPro" id="IPR011759">
    <property type="entry name" value="Cyt_c_oxidase_su2_TM_dom"/>
</dbReference>
<proteinExistence type="inferred from homology"/>
<evidence type="ECO:0000256" key="4">
    <source>
        <dbReference type="ARBA" id="ARBA00022448"/>
    </source>
</evidence>
<evidence type="ECO:0000256" key="10">
    <source>
        <dbReference type="ARBA" id="ARBA00022982"/>
    </source>
</evidence>
<dbReference type="EMBL" id="MK783262">
    <property type="protein sequence ID" value="QDP14173.1"/>
    <property type="molecule type" value="Genomic_DNA"/>
</dbReference>
<evidence type="ECO:0000256" key="13">
    <source>
        <dbReference type="ARBA" id="ARBA00023136"/>
    </source>
</evidence>
<dbReference type="GO" id="GO:0004129">
    <property type="term" value="F:cytochrome-c oxidase activity"/>
    <property type="evidence" value="ECO:0007669"/>
    <property type="project" value="UniProtKB-EC"/>
</dbReference>
<dbReference type="GO" id="GO:0042773">
    <property type="term" value="P:ATP synthesis coupled electron transport"/>
    <property type="evidence" value="ECO:0007669"/>
    <property type="project" value="TreeGrafter"/>
</dbReference>
<dbReference type="PANTHER" id="PTHR22888:SF9">
    <property type="entry name" value="CYTOCHROME C OXIDASE SUBUNIT 2"/>
    <property type="match status" value="1"/>
</dbReference>
<dbReference type="GO" id="GO:0005743">
    <property type="term" value="C:mitochondrial inner membrane"/>
    <property type="evidence" value="ECO:0007669"/>
    <property type="project" value="UniProtKB-SubCell"/>
</dbReference>
<evidence type="ECO:0000256" key="1">
    <source>
        <dbReference type="ARBA" id="ARBA00004141"/>
    </source>
</evidence>
<evidence type="ECO:0000256" key="9">
    <source>
        <dbReference type="ARBA" id="ARBA00022967"/>
    </source>
</evidence>